<dbReference type="EMBL" id="JARJCM010000206">
    <property type="protein sequence ID" value="KAJ7022645.1"/>
    <property type="molecule type" value="Genomic_DNA"/>
</dbReference>
<proteinExistence type="predicted"/>
<dbReference type="AlphaFoldDB" id="A0AAD6SAE1"/>
<evidence type="ECO:0000256" key="1">
    <source>
        <dbReference type="SAM" id="Phobius"/>
    </source>
</evidence>
<dbReference type="Proteomes" id="UP001218188">
    <property type="component" value="Unassembled WGS sequence"/>
</dbReference>
<keyword evidence="1" id="KW-0812">Transmembrane</keyword>
<keyword evidence="1" id="KW-0472">Membrane</keyword>
<feature type="transmembrane region" description="Helical" evidence="1">
    <location>
        <begin position="7"/>
        <end position="31"/>
    </location>
</feature>
<sequence length="462" mass="48802">MLSTFRVLFGILARCLGCVFLAFVAYIYFYIEILPGLQSFAISFAAALDAVHALIPSVVRARELQRILDALEQPSPPVVLHLDLPVPIACINASIIPVAVLPSPPTIPSADSIIVACLGAVIFMCAVASYTRIVHSITCSLTFITEGVASAFVGIAAPSATLAAQASLTSRLSPPTLTFSHFLTSPSASFFSLSASFVSLTPPAPPFLRRPPPPPHAKPLYLATEPIDLATELVADRAKTIDLPTEPVAVVAAMKSQGDDTPSPVVTSPNFTEENIETPVTPARASSRVRAKTAEGRLLGVPASPAPAGAAVRRLLPLSPSQVPNSARQSHYIDPAADGHRTPVLAPNRPSLAIAGSRTYRTPLVLRANQVIYATAGFPASALSSTQFSSRPASKIQGPGGVDFPLLRAAERHHHCAAESTSASARRYHQAQSRGYLHLHAQQQERLAYSGVIQGHARGGAW</sequence>
<reference evidence="2" key="1">
    <citation type="submission" date="2023-03" db="EMBL/GenBank/DDBJ databases">
        <title>Massive genome expansion in bonnet fungi (Mycena s.s.) driven by repeated elements and novel gene families across ecological guilds.</title>
        <authorList>
            <consortium name="Lawrence Berkeley National Laboratory"/>
            <person name="Harder C.B."/>
            <person name="Miyauchi S."/>
            <person name="Viragh M."/>
            <person name="Kuo A."/>
            <person name="Thoen E."/>
            <person name="Andreopoulos B."/>
            <person name="Lu D."/>
            <person name="Skrede I."/>
            <person name="Drula E."/>
            <person name="Henrissat B."/>
            <person name="Morin E."/>
            <person name="Kohler A."/>
            <person name="Barry K."/>
            <person name="LaButti K."/>
            <person name="Morin E."/>
            <person name="Salamov A."/>
            <person name="Lipzen A."/>
            <person name="Mereny Z."/>
            <person name="Hegedus B."/>
            <person name="Baldrian P."/>
            <person name="Stursova M."/>
            <person name="Weitz H."/>
            <person name="Taylor A."/>
            <person name="Grigoriev I.V."/>
            <person name="Nagy L.G."/>
            <person name="Martin F."/>
            <person name="Kauserud H."/>
        </authorList>
    </citation>
    <scope>NUCLEOTIDE SEQUENCE</scope>
    <source>
        <strain evidence="2">CBHHK200</strain>
    </source>
</reference>
<name>A0AAD6SAE1_9AGAR</name>
<organism evidence="2 3">
    <name type="scientific">Mycena alexandri</name>
    <dbReference type="NCBI Taxonomy" id="1745969"/>
    <lineage>
        <taxon>Eukaryota</taxon>
        <taxon>Fungi</taxon>
        <taxon>Dikarya</taxon>
        <taxon>Basidiomycota</taxon>
        <taxon>Agaricomycotina</taxon>
        <taxon>Agaricomycetes</taxon>
        <taxon>Agaricomycetidae</taxon>
        <taxon>Agaricales</taxon>
        <taxon>Marasmiineae</taxon>
        <taxon>Mycenaceae</taxon>
        <taxon>Mycena</taxon>
    </lineage>
</organism>
<evidence type="ECO:0000313" key="2">
    <source>
        <dbReference type="EMBL" id="KAJ7022645.1"/>
    </source>
</evidence>
<gene>
    <name evidence="2" type="ORF">C8F04DRAFT_1272459</name>
</gene>
<accession>A0AAD6SAE1</accession>
<feature type="transmembrane region" description="Helical" evidence="1">
    <location>
        <begin position="113"/>
        <end position="131"/>
    </location>
</feature>
<feature type="transmembrane region" description="Helical" evidence="1">
    <location>
        <begin position="143"/>
        <end position="168"/>
    </location>
</feature>
<protein>
    <submittedName>
        <fullName evidence="2">Uncharacterized protein</fullName>
    </submittedName>
</protein>
<evidence type="ECO:0000313" key="3">
    <source>
        <dbReference type="Proteomes" id="UP001218188"/>
    </source>
</evidence>
<comment type="caution">
    <text evidence="2">The sequence shown here is derived from an EMBL/GenBank/DDBJ whole genome shotgun (WGS) entry which is preliminary data.</text>
</comment>
<keyword evidence="1" id="KW-1133">Transmembrane helix</keyword>
<keyword evidence="3" id="KW-1185">Reference proteome</keyword>